<dbReference type="EMBL" id="UYSL01001691">
    <property type="protein sequence ID" value="VDL65420.1"/>
    <property type="molecule type" value="Genomic_DNA"/>
</dbReference>
<dbReference type="Proteomes" id="UP000271162">
    <property type="component" value="Unassembled WGS sequence"/>
</dbReference>
<evidence type="ECO:0000313" key="3">
    <source>
        <dbReference type="Proteomes" id="UP000271162"/>
    </source>
</evidence>
<feature type="region of interest" description="Disordered" evidence="1">
    <location>
        <begin position="130"/>
        <end position="155"/>
    </location>
</feature>
<accession>A0A0N4XH28</accession>
<reference evidence="2 3" key="2">
    <citation type="submission" date="2018-11" db="EMBL/GenBank/DDBJ databases">
        <authorList>
            <consortium name="Pathogen Informatics"/>
        </authorList>
    </citation>
    <scope>NUCLEOTIDE SEQUENCE [LARGE SCALE GENOMIC DNA]</scope>
</reference>
<dbReference type="AlphaFoldDB" id="A0A0N4XH28"/>
<feature type="region of interest" description="Disordered" evidence="1">
    <location>
        <begin position="202"/>
        <end position="235"/>
    </location>
</feature>
<feature type="compositionally biased region" description="Polar residues" evidence="1">
    <location>
        <begin position="130"/>
        <end position="145"/>
    </location>
</feature>
<evidence type="ECO:0000256" key="1">
    <source>
        <dbReference type="SAM" id="MobiDB-lite"/>
    </source>
</evidence>
<evidence type="ECO:0000313" key="2">
    <source>
        <dbReference type="EMBL" id="VDL65420.1"/>
    </source>
</evidence>
<feature type="compositionally biased region" description="Basic and acidic residues" evidence="1">
    <location>
        <begin position="203"/>
        <end position="217"/>
    </location>
</feature>
<reference evidence="4" key="1">
    <citation type="submission" date="2017-02" db="UniProtKB">
        <authorList>
            <consortium name="WormBaseParasite"/>
        </authorList>
    </citation>
    <scope>IDENTIFICATION</scope>
</reference>
<keyword evidence="3" id="KW-1185">Reference proteome</keyword>
<organism evidence="4">
    <name type="scientific">Nippostrongylus brasiliensis</name>
    <name type="common">Rat hookworm</name>
    <dbReference type="NCBI Taxonomy" id="27835"/>
    <lineage>
        <taxon>Eukaryota</taxon>
        <taxon>Metazoa</taxon>
        <taxon>Ecdysozoa</taxon>
        <taxon>Nematoda</taxon>
        <taxon>Chromadorea</taxon>
        <taxon>Rhabditida</taxon>
        <taxon>Rhabditina</taxon>
        <taxon>Rhabditomorpha</taxon>
        <taxon>Strongyloidea</taxon>
        <taxon>Heligmosomidae</taxon>
        <taxon>Nippostrongylus</taxon>
    </lineage>
</organism>
<dbReference type="WBParaSite" id="NBR_0000183001-mRNA-1">
    <property type="protein sequence ID" value="NBR_0000183001-mRNA-1"/>
    <property type="gene ID" value="NBR_0000183001"/>
</dbReference>
<name>A0A0N4XH28_NIPBR</name>
<evidence type="ECO:0000313" key="4">
    <source>
        <dbReference type="WBParaSite" id="NBR_0000183001-mRNA-1"/>
    </source>
</evidence>
<proteinExistence type="predicted"/>
<protein>
    <submittedName>
        <fullName evidence="2 4">Uncharacterized protein</fullName>
    </submittedName>
</protein>
<feature type="compositionally biased region" description="Polar residues" evidence="1">
    <location>
        <begin position="220"/>
        <end position="235"/>
    </location>
</feature>
<sequence>MCKLRDHKWKASKPVLHENQLFLRPASSEEQRCHNKLAQTQAKIWCGHGHGSGKLTTIKPSFVNSPSPSSYPPEFSLSKLPSDCEITSNAIRDRLRCDVEEFSLNKPKRSTNNKNAIKSENIGVIASPKNECSSAVSHEQPISYSSDDDDEENGQDSVPVVRMADIGAAPFSAAALAGPPPSLTTKAARRRTPVPVIKLPNRRSFDLGKRRGSKEMHVLPSSSQTPKQQRKPSVSAVTEVLQRMCHDFTTVQKCD</sequence>
<gene>
    <name evidence="2" type="ORF">NBR_LOCUS1831</name>
</gene>